<dbReference type="SUPFAM" id="SSF81301">
    <property type="entry name" value="Nucleotidyltransferase"/>
    <property type="match status" value="1"/>
</dbReference>
<evidence type="ECO:0000259" key="3">
    <source>
        <dbReference type="PROSITE" id="PS51880"/>
    </source>
</evidence>
<dbReference type="FunFam" id="1.10.3210.10:FF:000001">
    <property type="entry name" value="GTP pyrophosphokinase RelA"/>
    <property type="match status" value="1"/>
</dbReference>
<reference evidence="5" key="1">
    <citation type="submission" date="2017-09" db="EMBL/GenBank/DDBJ databases">
        <title>Depth-based differentiation of microbial function through sediment-hosted aquifers and enrichment of novel symbionts in the deep terrestrial subsurface.</title>
        <authorList>
            <person name="Probst A.J."/>
            <person name="Ladd B."/>
            <person name="Jarett J.K."/>
            <person name="Geller-Mcgrath D.E."/>
            <person name="Sieber C.M.K."/>
            <person name="Emerson J.B."/>
            <person name="Anantharaman K."/>
            <person name="Thomas B.C."/>
            <person name="Malmstrom R."/>
            <person name="Stieglmeier M."/>
            <person name="Klingl A."/>
            <person name="Woyke T."/>
            <person name="Ryan C.M."/>
            <person name="Banfield J.F."/>
        </authorList>
    </citation>
    <scope>NUCLEOTIDE SEQUENCE [LARGE SCALE GENOMIC DNA]</scope>
</reference>
<dbReference type="InterPro" id="IPR004095">
    <property type="entry name" value="TGS"/>
</dbReference>
<sequence>MSDIKSISQILEEIQSKSDEDKTLVKKAYEFAKKAHQSQERYSGEPYFAHLAEVGFSLARIGMDATTIASGILHDSIEDVEVKPETIEKEFGREVLAIVEGVTKLGALKYRGLERHTESLRKLFAATAKDIRVLIVKLMDRLHNARTLEHVPKNKRRRIALETLEIYAPIADRLGMGVIKRDLEDAAFPFAYPKEYEKVTELLKERHAETQKRLEKTEKTLKRALADADIREFRTDARVKGVYSLFRKLERKDLDITKIHDILALRVIVLNVATCYSILGIIHGQWRPVPGKIKDYIAFPKPNGYQSIHTTIYTGDGGTLEIQIRTEAMHREAQYGIASHFSYKDVQLDGKGKKGSGLDWIRQFLPARESHIEKSNKLSSERRYDSGEVPGWVKDLAETHSEDKYERFLEDIKGDFFSHRVFVFTPKGDVIDLPIDATPVDFAYTIHSDIGNHMAGAKVNGKLVSLDTSLHNGDIVEIITKQSSKPTHKWMAYAKTTLAKRNIRSAIQNR</sequence>
<dbReference type="PANTHER" id="PTHR21262:SF31">
    <property type="entry name" value="GTP PYROPHOSPHOKINASE"/>
    <property type="match status" value="1"/>
</dbReference>
<evidence type="ECO:0000313" key="4">
    <source>
        <dbReference type="EMBL" id="PIR86523.1"/>
    </source>
</evidence>
<dbReference type="Pfam" id="PF02824">
    <property type="entry name" value="TGS"/>
    <property type="match status" value="1"/>
</dbReference>
<dbReference type="InterPro" id="IPR012675">
    <property type="entry name" value="Beta-grasp_dom_sf"/>
</dbReference>
<dbReference type="InterPro" id="IPR003607">
    <property type="entry name" value="HD/PDEase_dom"/>
</dbReference>
<dbReference type="GO" id="GO:0005886">
    <property type="term" value="C:plasma membrane"/>
    <property type="evidence" value="ECO:0007669"/>
    <property type="project" value="TreeGrafter"/>
</dbReference>
<dbReference type="InterPro" id="IPR012676">
    <property type="entry name" value="TGS-like"/>
</dbReference>
<accession>A0A2H0UJE2</accession>
<feature type="domain" description="TGS" evidence="3">
    <location>
        <begin position="419"/>
        <end position="480"/>
    </location>
</feature>
<gene>
    <name evidence="4" type="ORF">COU13_00410</name>
</gene>
<dbReference type="Gene3D" id="3.30.460.10">
    <property type="entry name" value="Beta Polymerase, domain 2"/>
    <property type="match status" value="1"/>
</dbReference>
<dbReference type="FunFam" id="3.10.20.30:FF:000002">
    <property type="entry name" value="GTP pyrophosphokinase (RelA/SpoT)"/>
    <property type="match status" value="1"/>
</dbReference>
<comment type="caution">
    <text evidence="4">The sequence shown here is derived from an EMBL/GenBank/DDBJ whole genome shotgun (WGS) entry which is preliminary data.</text>
</comment>
<dbReference type="InterPro" id="IPR007685">
    <property type="entry name" value="RelA_SpoT"/>
</dbReference>
<dbReference type="GO" id="GO:0015969">
    <property type="term" value="P:guanosine tetraphosphate metabolic process"/>
    <property type="evidence" value="ECO:0007669"/>
    <property type="project" value="InterPro"/>
</dbReference>
<dbReference type="SMART" id="SM00471">
    <property type="entry name" value="HDc"/>
    <property type="match status" value="1"/>
</dbReference>
<protein>
    <recommendedName>
        <fullName evidence="3">TGS domain-containing protein</fullName>
    </recommendedName>
</protein>
<dbReference type="AlphaFoldDB" id="A0A2H0UJE2"/>
<dbReference type="Gene3D" id="3.10.20.30">
    <property type="match status" value="1"/>
</dbReference>
<feature type="coiled-coil region" evidence="2">
    <location>
        <begin position="200"/>
        <end position="227"/>
    </location>
</feature>
<organism evidence="4 5">
    <name type="scientific">Candidatus Kaiserbacteria bacterium CG10_big_fil_rev_8_21_14_0_10_43_70</name>
    <dbReference type="NCBI Taxonomy" id="1974605"/>
    <lineage>
        <taxon>Bacteria</taxon>
        <taxon>Candidatus Kaiseribacteriota</taxon>
    </lineage>
</organism>
<dbReference type="SUPFAM" id="SSF81271">
    <property type="entry name" value="TGS-like"/>
    <property type="match status" value="1"/>
</dbReference>
<dbReference type="Proteomes" id="UP000230706">
    <property type="component" value="Unassembled WGS sequence"/>
</dbReference>
<dbReference type="PANTHER" id="PTHR21262">
    <property type="entry name" value="GUANOSINE-3',5'-BIS DIPHOSPHATE 3'-PYROPHOSPHOHYDROLASE"/>
    <property type="match status" value="1"/>
</dbReference>
<dbReference type="SMART" id="SM00954">
    <property type="entry name" value="RelA_SpoT"/>
    <property type="match status" value="1"/>
</dbReference>
<dbReference type="EMBL" id="PFBF01000005">
    <property type="protein sequence ID" value="PIR86523.1"/>
    <property type="molecule type" value="Genomic_DNA"/>
</dbReference>
<evidence type="ECO:0000256" key="1">
    <source>
        <dbReference type="ARBA" id="ARBA00007476"/>
    </source>
</evidence>
<dbReference type="Gene3D" id="1.10.3210.10">
    <property type="entry name" value="Hypothetical protein af1432"/>
    <property type="match status" value="1"/>
</dbReference>
<comment type="similarity">
    <text evidence="1">Belongs to the RelA/SpoT family.</text>
</comment>
<keyword evidence="2" id="KW-0175">Coiled coil</keyword>
<proteinExistence type="inferred from homology"/>
<dbReference type="CDD" id="cd00077">
    <property type="entry name" value="HDc"/>
    <property type="match status" value="1"/>
</dbReference>
<dbReference type="Pfam" id="PF13328">
    <property type="entry name" value="HD_4"/>
    <property type="match status" value="1"/>
</dbReference>
<dbReference type="Pfam" id="PF04607">
    <property type="entry name" value="RelA_SpoT"/>
    <property type="match status" value="1"/>
</dbReference>
<dbReference type="CDD" id="cd01668">
    <property type="entry name" value="TGS_RSH"/>
    <property type="match status" value="1"/>
</dbReference>
<evidence type="ECO:0000256" key="2">
    <source>
        <dbReference type="SAM" id="Coils"/>
    </source>
</evidence>
<name>A0A2H0UJE2_9BACT</name>
<dbReference type="InterPro" id="IPR043519">
    <property type="entry name" value="NT_sf"/>
</dbReference>
<dbReference type="PROSITE" id="PS51880">
    <property type="entry name" value="TGS"/>
    <property type="match status" value="1"/>
</dbReference>
<dbReference type="SUPFAM" id="SSF109604">
    <property type="entry name" value="HD-domain/PDEase-like"/>
    <property type="match status" value="1"/>
</dbReference>
<dbReference type="CDD" id="cd05399">
    <property type="entry name" value="NT_Rel-Spo_like"/>
    <property type="match status" value="1"/>
</dbReference>
<dbReference type="InterPro" id="IPR033655">
    <property type="entry name" value="TGS_RelA/SpoT"/>
</dbReference>
<evidence type="ECO:0000313" key="5">
    <source>
        <dbReference type="Proteomes" id="UP000230706"/>
    </source>
</evidence>